<reference evidence="1 2" key="1">
    <citation type="submission" date="2017-04" db="EMBL/GenBank/DDBJ databases">
        <authorList>
            <person name="Afonso C.L."/>
            <person name="Miller P.J."/>
            <person name="Scott M.A."/>
            <person name="Spackman E."/>
            <person name="Goraichik I."/>
            <person name="Dimitrov K.M."/>
            <person name="Suarez D.L."/>
            <person name="Swayne D.E."/>
        </authorList>
    </citation>
    <scope>NUCLEOTIDE SEQUENCE [LARGE SCALE GENOMIC DNA]</scope>
    <source>
        <strain evidence="1 2">CGMCC 1.10972</strain>
    </source>
</reference>
<dbReference type="Proteomes" id="UP000192656">
    <property type="component" value="Unassembled WGS sequence"/>
</dbReference>
<dbReference type="Gene3D" id="3.30.429.10">
    <property type="entry name" value="Macrophage Migration Inhibitory Factor"/>
    <property type="match status" value="2"/>
</dbReference>
<proteinExistence type="predicted"/>
<sequence>MPFIHVRYSGESLSVKAIEALRSTILDEMASTMHKVRDLTSVLIERVEGADWTVGGTIRMSAAHVEAIVTAGTNSEAEKAAFIAAVYGRLAELFGPNLSEATYVVVREVPSVSWGYGGRTQEARRLERDGAKA</sequence>
<dbReference type="PANTHER" id="PTHR35530:SF1">
    <property type="entry name" value="2-HYDROXYMUCONATE TAUTOMERASE"/>
    <property type="match status" value="1"/>
</dbReference>
<name>A0A1W1YFW7_9HYPH</name>
<dbReference type="SUPFAM" id="SSF55331">
    <property type="entry name" value="Tautomerase/MIF"/>
    <property type="match status" value="1"/>
</dbReference>
<dbReference type="STRING" id="937218.SAMN06297251_101261"/>
<gene>
    <name evidence="1" type="ORF">SAMN06297251_101261</name>
</gene>
<protein>
    <submittedName>
        <fullName evidence="1">4-oxalocrotonate tautomerase</fullName>
    </submittedName>
</protein>
<organism evidence="1 2">
    <name type="scientific">Fulvimarina manganoxydans</name>
    <dbReference type="NCBI Taxonomy" id="937218"/>
    <lineage>
        <taxon>Bacteria</taxon>
        <taxon>Pseudomonadati</taxon>
        <taxon>Pseudomonadota</taxon>
        <taxon>Alphaproteobacteria</taxon>
        <taxon>Hyphomicrobiales</taxon>
        <taxon>Aurantimonadaceae</taxon>
        <taxon>Fulvimarina</taxon>
    </lineage>
</organism>
<dbReference type="AlphaFoldDB" id="A0A1W1YFW7"/>
<keyword evidence="2" id="KW-1185">Reference proteome</keyword>
<dbReference type="OrthoDB" id="9803586at2"/>
<dbReference type="InterPro" id="IPR014347">
    <property type="entry name" value="Tautomerase/MIF_sf"/>
</dbReference>
<evidence type="ECO:0000313" key="1">
    <source>
        <dbReference type="EMBL" id="SMC35019.1"/>
    </source>
</evidence>
<dbReference type="EMBL" id="FWXR01000001">
    <property type="protein sequence ID" value="SMC35019.1"/>
    <property type="molecule type" value="Genomic_DNA"/>
</dbReference>
<dbReference type="RefSeq" id="WP_084408147.1">
    <property type="nucleotide sequence ID" value="NZ_FWXR01000001.1"/>
</dbReference>
<evidence type="ECO:0000313" key="2">
    <source>
        <dbReference type="Proteomes" id="UP000192656"/>
    </source>
</evidence>
<accession>A0A1W1YFW7</accession>
<dbReference type="PANTHER" id="PTHR35530">
    <property type="entry name" value="TAUTOMERASE-RELATED"/>
    <property type="match status" value="1"/>
</dbReference>